<dbReference type="EMBL" id="MHLI01000019">
    <property type="protein sequence ID" value="OGZ04821.1"/>
    <property type="molecule type" value="Genomic_DNA"/>
</dbReference>
<organism evidence="2 3">
    <name type="scientific">Candidatus Lloydbacteria bacterium RIFCSPHIGHO2_01_FULL_49_22</name>
    <dbReference type="NCBI Taxonomy" id="1798658"/>
    <lineage>
        <taxon>Bacteria</taxon>
        <taxon>Candidatus Lloydiibacteriota</taxon>
    </lineage>
</organism>
<evidence type="ECO:0000313" key="3">
    <source>
        <dbReference type="Proteomes" id="UP000177122"/>
    </source>
</evidence>
<proteinExistence type="predicted"/>
<keyword evidence="1" id="KW-1133">Transmembrane helix</keyword>
<protein>
    <submittedName>
        <fullName evidence="2">Uncharacterized protein</fullName>
    </submittedName>
</protein>
<sequence length="85" mass="9505">MSDAVLVWTLAMAITHSLFSPVSYTGILVAVAESFGYTVAFSLVYWPLPKLEVLLIFIIFGVVSYCFGLLRIKRLKKKGYVEKIA</sequence>
<dbReference type="AlphaFoldDB" id="A0A1G2CVY9"/>
<reference evidence="2 3" key="1">
    <citation type="journal article" date="2016" name="Nat. Commun.">
        <title>Thousands of microbial genomes shed light on interconnected biogeochemical processes in an aquifer system.</title>
        <authorList>
            <person name="Anantharaman K."/>
            <person name="Brown C.T."/>
            <person name="Hug L.A."/>
            <person name="Sharon I."/>
            <person name="Castelle C.J."/>
            <person name="Probst A.J."/>
            <person name="Thomas B.C."/>
            <person name="Singh A."/>
            <person name="Wilkins M.J."/>
            <person name="Karaoz U."/>
            <person name="Brodie E.L."/>
            <person name="Williams K.H."/>
            <person name="Hubbard S.S."/>
            <person name="Banfield J.F."/>
        </authorList>
    </citation>
    <scope>NUCLEOTIDE SEQUENCE [LARGE SCALE GENOMIC DNA]</scope>
</reference>
<feature type="transmembrane region" description="Helical" evidence="1">
    <location>
        <begin position="51"/>
        <end position="70"/>
    </location>
</feature>
<comment type="caution">
    <text evidence="2">The sequence shown here is derived from an EMBL/GenBank/DDBJ whole genome shotgun (WGS) entry which is preliminary data.</text>
</comment>
<evidence type="ECO:0000256" key="1">
    <source>
        <dbReference type="SAM" id="Phobius"/>
    </source>
</evidence>
<gene>
    <name evidence="2" type="ORF">A2845_05005</name>
</gene>
<accession>A0A1G2CVY9</accession>
<dbReference type="Proteomes" id="UP000177122">
    <property type="component" value="Unassembled WGS sequence"/>
</dbReference>
<keyword evidence="1" id="KW-0472">Membrane</keyword>
<keyword evidence="1" id="KW-0812">Transmembrane</keyword>
<evidence type="ECO:0000313" key="2">
    <source>
        <dbReference type="EMBL" id="OGZ04821.1"/>
    </source>
</evidence>
<name>A0A1G2CVY9_9BACT</name>